<gene>
    <name evidence="4" type="primary">LOC106466550</name>
</gene>
<feature type="region of interest" description="Disordered" evidence="1">
    <location>
        <begin position="293"/>
        <end position="314"/>
    </location>
</feature>
<proteinExistence type="predicted"/>
<dbReference type="Proteomes" id="UP000694941">
    <property type="component" value="Unplaced"/>
</dbReference>
<evidence type="ECO:0000313" key="4">
    <source>
        <dbReference type="RefSeq" id="XP_013782296.1"/>
    </source>
</evidence>
<evidence type="ECO:0000313" key="3">
    <source>
        <dbReference type="Proteomes" id="UP000694941"/>
    </source>
</evidence>
<keyword evidence="2" id="KW-1133">Transmembrane helix</keyword>
<feature type="compositionally biased region" description="Acidic residues" evidence="1">
    <location>
        <begin position="304"/>
        <end position="314"/>
    </location>
</feature>
<feature type="transmembrane region" description="Helical" evidence="2">
    <location>
        <begin position="210"/>
        <end position="232"/>
    </location>
</feature>
<dbReference type="PANTHER" id="PTHR23352">
    <property type="entry name" value="NEURAL PROLIFERATION DIFFERENTIATION AND CONTROL PROTEIN-1 NPDC-1 PROTEIN"/>
    <property type="match status" value="1"/>
</dbReference>
<feature type="transmembrane region" description="Helical" evidence="2">
    <location>
        <begin position="20"/>
        <end position="37"/>
    </location>
</feature>
<keyword evidence="2" id="KW-0472">Membrane</keyword>
<dbReference type="RefSeq" id="XP_013782296.1">
    <property type="nucleotide sequence ID" value="XM_013926842.2"/>
</dbReference>
<keyword evidence="2" id="KW-0812">Transmembrane</keyword>
<feature type="compositionally biased region" description="Polar residues" evidence="1">
    <location>
        <begin position="293"/>
        <end position="303"/>
    </location>
</feature>
<dbReference type="GeneID" id="106466550"/>
<evidence type="ECO:0000256" key="2">
    <source>
        <dbReference type="SAM" id="Phobius"/>
    </source>
</evidence>
<name>A0ABM1BHU3_LIMPO</name>
<dbReference type="InterPro" id="IPR009635">
    <property type="entry name" value="NPDC1"/>
</dbReference>
<organism evidence="3 4">
    <name type="scientific">Limulus polyphemus</name>
    <name type="common">Atlantic horseshoe crab</name>
    <dbReference type="NCBI Taxonomy" id="6850"/>
    <lineage>
        <taxon>Eukaryota</taxon>
        <taxon>Metazoa</taxon>
        <taxon>Ecdysozoa</taxon>
        <taxon>Arthropoda</taxon>
        <taxon>Chelicerata</taxon>
        <taxon>Merostomata</taxon>
        <taxon>Xiphosura</taxon>
        <taxon>Limulidae</taxon>
        <taxon>Limulus</taxon>
    </lineage>
</organism>
<sequence length="352" mass="40069">MFYATFYAWLRNDLVIMSNTSLFVLIFVVCNIIINIVTNSNSNIGNQVSASVLNVQDKSDRRNFLSNQFSIFYGQLSRPTVLKHVKHVRDFHSNVNERENAKNYIQEYPRVKLRNVYEIERRNLKPGQSNIVFQTSEDDAVRSKNEENSEKIGIFDDEELQNVSKLNLGAGRGMIFPSMNELNTTNLTFSKGYLYGEPLKKRDESVFGDLYFVAIVAGCGAAAIFGVIAMGYCFYTYQNQTKAAASVGYPAYGVTQPHSKEEAFPSGDRKLAQSAQMYHYQHQKQQMIAVEKSTSNRRTSVSDIESEEENEEGDYTVYECPGLASTGEMEVQNPLFSEEPTHRMKNNIRQQF</sequence>
<protein>
    <submittedName>
        <fullName evidence="4">Uncharacterized protein LOC106466550</fullName>
    </submittedName>
</protein>
<dbReference type="PANTHER" id="PTHR23352:SF2">
    <property type="entry name" value="NEURAL PROLIFERATION DIFFERENTIATION AND CONTROL PROTEIN 1"/>
    <property type="match status" value="1"/>
</dbReference>
<reference evidence="4" key="1">
    <citation type="submission" date="2025-08" db="UniProtKB">
        <authorList>
            <consortium name="RefSeq"/>
        </authorList>
    </citation>
    <scope>IDENTIFICATION</scope>
    <source>
        <tissue evidence="4">Muscle</tissue>
    </source>
</reference>
<accession>A0ABM1BHU3</accession>
<dbReference type="Pfam" id="PF06809">
    <property type="entry name" value="NPDC1"/>
    <property type="match status" value="1"/>
</dbReference>
<keyword evidence="3" id="KW-1185">Reference proteome</keyword>
<evidence type="ECO:0000256" key="1">
    <source>
        <dbReference type="SAM" id="MobiDB-lite"/>
    </source>
</evidence>